<evidence type="ECO:0000313" key="3">
    <source>
        <dbReference type="EMBL" id="MFD2823435.1"/>
    </source>
</evidence>
<dbReference type="RefSeq" id="WP_183487352.1">
    <property type="nucleotide sequence ID" value="NZ_JBHUOV010000002.1"/>
</dbReference>
<evidence type="ECO:0000259" key="2">
    <source>
        <dbReference type="Pfam" id="PF13568"/>
    </source>
</evidence>
<dbReference type="Pfam" id="PF13568">
    <property type="entry name" value="OMP_b-brl_2"/>
    <property type="match status" value="1"/>
</dbReference>
<organism evidence="3 4">
    <name type="scientific">Lacinutrix iliipiscaria</name>
    <dbReference type="NCBI Taxonomy" id="1230532"/>
    <lineage>
        <taxon>Bacteria</taxon>
        <taxon>Pseudomonadati</taxon>
        <taxon>Bacteroidota</taxon>
        <taxon>Flavobacteriia</taxon>
        <taxon>Flavobacteriales</taxon>
        <taxon>Flavobacteriaceae</taxon>
        <taxon>Lacinutrix</taxon>
    </lineage>
</organism>
<dbReference type="EMBL" id="JBHUOV010000002">
    <property type="protein sequence ID" value="MFD2823435.1"/>
    <property type="molecule type" value="Genomic_DNA"/>
</dbReference>
<proteinExistence type="predicted"/>
<protein>
    <submittedName>
        <fullName evidence="3">Porin family protein</fullName>
    </submittedName>
</protein>
<dbReference type="InterPro" id="IPR011250">
    <property type="entry name" value="OMP/PagP_B-barrel"/>
</dbReference>
<gene>
    <name evidence="3" type="ORF">ACFS5M_07115</name>
</gene>
<sequence length="174" mass="19551">MKNTLLLIAFIFVSFTMHAQNTTSGVRVAYNISNLDFEPDATFDNTHRNGLAIGAFLDYAFSEKMSIMPELMYSAEGGKEKELRANYIQMPITLRFHFGKMSVGVGPQANLKIWSYEDGYRNFIFSAVGGAQYDISDNFFIDARFNYGFSNIYDDEVGVEAKNSTIQLGIGLKI</sequence>
<evidence type="ECO:0000313" key="4">
    <source>
        <dbReference type="Proteomes" id="UP001597533"/>
    </source>
</evidence>
<dbReference type="SUPFAM" id="SSF56925">
    <property type="entry name" value="OMPA-like"/>
    <property type="match status" value="1"/>
</dbReference>
<keyword evidence="4" id="KW-1185">Reference proteome</keyword>
<accession>A0ABW5WQI2</accession>
<feature type="chain" id="PRO_5046323204" evidence="1">
    <location>
        <begin position="20"/>
        <end position="174"/>
    </location>
</feature>
<reference evidence="4" key="1">
    <citation type="journal article" date="2019" name="Int. J. Syst. Evol. Microbiol.">
        <title>The Global Catalogue of Microorganisms (GCM) 10K type strain sequencing project: providing services to taxonomists for standard genome sequencing and annotation.</title>
        <authorList>
            <consortium name="The Broad Institute Genomics Platform"/>
            <consortium name="The Broad Institute Genome Sequencing Center for Infectious Disease"/>
            <person name="Wu L."/>
            <person name="Ma J."/>
        </authorList>
    </citation>
    <scope>NUCLEOTIDE SEQUENCE [LARGE SCALE GENOMIC DNA]</scope>
    <source>
        <strain evidence="4">KCTC 32141</strain>
    </source>
</reference>
<name>A0ABW5WQI2_9FLAO</name>
<dbReference type="InterPro" id="IPR025665">
    <property type="entry name" value="Beta-barrel_OMP_2"/>
</dbReference>
<dbReference type="Gene3D" id="2.40.160.20">
    <property type="match status" value="1"/>
</dbReference>
<keyword evidence="1" id="KW-0732">Signal</keyword>
<comment type="caution">
    <text evidence="3">The sequence shown here is derived from an EMBL/GenBank/DDBJ whole genome shotgun (WGS) entry which is preliminary data.</text>
</comment>
<dbReference type="Proteomes" id="UP001597533">
    <property type="component" value="Unassembled WGS sequence"/>
</dbReference>
<feature type="signal peptide" evidence="1">
    <location>
        <begin position="1"/>
        <end position="19"/>
    </location>
</feature>
<feature type="domain" description="Outer membrane protein beta-barrel" evidence="2">
    <location>
        <begin position="19"/>
        <end position="153"/>
    </location>
</feature>
<evidence type="ECO:0000256" key="1">
    <source>
        <dbReference type="SAM" id="SignalP"/>
    </source>
</evidence>